<evidence type="ECO:0000259" key="1">
    <source>
        <dbReference type="Pfam" id="PF25349"/>
    </source>
</evidence>
<accession>A0A498HMG7</accession>
<name>A0A498HMG7_MALDO</name>
<comment type="caution">
    <text evidence="2">The sequence shown here is derived from an EMBL/GenBank/DDBJ whole genome shotgun (WGS) entry which is preliminary data.</text>
</comment>
<protein>
    <recommendedName>
        <fullName evidence="1">Poor homologous synapsis 1 PH domain-containing protein</fullName>
    </recommendedName>
</protein>
<dbReference type="STRING" id="3750.A0A498HMG7"/>
<evidence type="ECO:0000313" key="3">
    <source>
        <dbReference type="Proteomes" id="UP000290289"/>
    </source>
</evidence>
<reference evidence="2 3" key="1">
    <citation type="submission" date="2018-10" db="EMBL/GenBank/DDBJ databases">
        <title>A high-quality apple genome assembly.</title>
        <authorList>
            <person name="Hu J."/>
        </authorList>
    </citation>
    <scope>NUCLEOTIDE SEQUENCE [LARGE SCALE GENOMIC DNA]</scope>
    <source>
        <strain evidence="3">cv. HFTH1</strain>
        <tissue evidence="2">Young leaf</tissue>
    </source>
</reference>
<sequence length="93" mass="10828">MLQEEHYVSKRQYVWPHVSCNPRLPSKGTRAVLVSYRDCVQKFALRFLSVDEAERFMISLKGIFDIEPLNTDMESEVSAQCEFVYSARPPLDQ</sequence>
<keyword evidence="3" id="KW-1185">Reference proteome</keyword>
<proteinExistence type="predicted"/>
<dbReference type="InterPro" id="IPR057619">
    <property type="entry name" value="PH_PHS1"/>
</dbReference>
<evidence type="ECO:0000313" key="2">
    <source>
        <dbReference type="EMBL" id="RXH72139.1"/>
    </source>
</evidence>
<feature type="domain" description="Poor homologous synapsis 1 PH" evidence="1">
    <location>
        <begin position="3"/>
        <end position="66"/>
    </location>
</feature>
<dbReference type="AlphaFoldDB" id="A0A498HMG7"/>
<gene>
    <name evidence="2" type="ORF">DVH24_033677</name>
</gene>
<dbReference type="Proteomes" id="UP000290289">
    <property type="component" value="Chromosome 16"/>
</dbReference>
<organism evidence="2 3">
    <name type="scientific">Malus domestica</name>
    <name type="common">Apple</name>
    <name type="synonym">Pyrus malus</name>
    <dbReference type="NCBI Taxonomy" id="3750"/>
    <lineage>
        <taxon>Eukaryota</taxon>
        <taxon>Viridiplantae</taxon>
        <taxon>Streptophyta</taxon>
        <taxon>Embryophyta</taxon>
        <taxon>Tracheophyta</taxon>
        <taxon>Spermatophyta</taxon>
        <taxon>Magnoliopsida</taxon>
        <taxon>eudicotyledons</taxon>
        <taxon>Gunneridae</taxon>
        <taxon>Pentapetalae</taxon>
        <taxon>rosids</taxon>
        <taxon>fabids</taxon>
        <taxon>Rosales</taxon>
        <taxon>Rosaceae</taxon>
        <taxon>Amygdaloideae</taxon>
        <taxon>Maleae</taxon>
        <taxon>Malus</taxon>
    </lineage>
</organism>
<dbReference type="Pfam" id="PF25349">
    <property type="entry name" value="PH_PHS1"/>
    <property type="match status" value="1"/>
</dbReference>
<dbReference type="EMBL" id="RDQH01000342">
    <property type="protein sequence ID" value="RXH72139.1"/>
    <property type="molecule type" value="Genomic_DNA"/>
</dbReference>